<reference evidence="2" key="1">
    <citation type="journal article" date="2015" name="PLoS Genet.">
        <title>The dynamic genome and transcriptome of the human fungal pathogen Blastomyces and close relative Emmonsia.</title>
        <authorList>
            <person name="Munoz J.F."/>
            <person name="Gauthier G.M."/>
            <person name="Desjardins C.A."/>
            <person name="Gallo J.E."/>
            <person name="Holder J."/>
            <person name="Sullivan T.D."/>
            <person name="Marty A.J."/>
            <person name="Carmen J.C."/>
            <person name="Chen Z."/>
            <person name="Ding L."/>
            <person name="Gujja S."/>
            <person name="Magrini V."/>
            <person name="Misas E."/>
            <person name="Mitreva M."/>
            <person name="Priest M."/>
            <person name="Saif S."/>
            <person name="Whiston E.A."/>
            <person name="Young S."/>
            <person name="Zeng Q."/>
            <person name="Goldman W.E."/>
            <person name="Mardis E.R."/>
            <person name="Taylor J.W."/>
            <person name="McEwen J.G."/>
            <person name="Clay O.K."/>
            <person name="Klein B.S."/>
            <person name="Cuomo C.A."/>
        </authorList>
    </citation>
    <scope>NUCLEOTIDE SEQUENCE [LARGE SCALE GENOMIC DNA]</scope>
    <source>
        <strain evidence="2">UAMH 3008</strain>
    </source>
</reference>
<name>A0A0G2J281_9EURO</name>
<proteinExistence type="predicted"/>
<comment type="caution">
    <text evidence="1">The sequence shown here is derived from an EMBL/GenBank/DDBJ whole genome shotgun (WGS) entry which is preliminary data.</text>
</comment>
<dbReference type="OrthoDB" id="4184092at2759"/>
<organism evidence="1 2">
    <name type="scientific">[Emmonsia] crescens</name>
    <dbReference type="NCBI Taxonomy" id="73230"/>
    <lineage>
        <taxon>Eukaryota</taxon>
        <taxon>Fungi</taxon>
        <taxon>Dikarya</taxon>
        <taxon>Ascomycota</taxon>
        <taxon>Pezizomycotina</taxon>
        <taxon>Eurotiomycetes</taxon>
        <taxon>Eurotiomycetidae</taxon>
        <taxon>Onygenales</taxon>
        <taxon>Ajellomycetaceae</taxon>
        <taxon>Emergomyces</taxon>
    </lineage>
</organism>
<dbReference type="Proteomes" id="UP000034164">
    <property type="component" value="Unassembled WGS sequence"/>
</dbReference>
<protein>
    <submittedName>
        <fullName evidence="1">Uncharacterized protein</fullName>
    </submittedName>
</protein>
<dbReference type="InterPro" id="IPR021842">
    <property type="entry name" value="DUF3435"/>
</dbReference>
<evidence type="ECO:0000313" key="2">
    <source>
        <dbReference type="Proteomes" id="UP000034164"/>
    </source>
</evidence>
<evidence type="ECO:0000313" key="1">
    <source>
        <dbReference type="EMBL" id="KKZ63869.1"/>
    </source>
</evidence>
<accession>A0A0G2J281</accession>
<dbReference type="AlphaFoldDB" id="A0A0G2J281"/>
<dbReference type="Pfam" id="PF11917">
    <property type="entry name" value="DUF3435"/>
    <property type="match status" value="1"/>
</dbReference>
<gene>
    <name evidence="1" type="ORF">EMCG_01822</name>
</gene>
<sequence length="112" mass="12658">MSAFRISNQGELYVPKTKFYFLRTGVYKEVPRKESSMGVLDHGSSGVLEIVFDPTLVLSPHVCLEIMLFHIEGFKKISTTGPVLDSPEKLYSLKVQEGKRQQELQLKDNLLG</sequence>
<dbReference type="VEuPathDB" id="FungiDB:EMCG_01822"/>
<dbReference type="EMBL" id="LCZI01000905">
    <property type="protein sequence ID" value="KKZ63869.1"/>
    <property type="molecule type" value="Genomic_DNA"/>
</dbReference>